<dbReference type="InterPro" id="IPR009875">
    <property type="entry name" value="PilZ_domain"/>
</dbReference>
<proteinExistence type="predicted"/>
<evidence type="ECO:0000313" key="2">
    <source>
        <dbReference type="EMBL" id="TXR53217.1"/>
    </source>
</evidence>
<reference evidence="2 3" key="1">
    <citation type="submission" date="2019-07" db="EMBL/GenBank/DDBJ databases">
        <title>Reinekea sp. strain SSH23 genome sequencing and assembly.</title>
        <authorList>
            <person name="Kim I."/>
        </authorList>
    </citation>
    <scope>NUCLEOTIDE SEQUENCE [LARGE SCALE GENOMIC DNA]</scope>
    <source>
        <strain evidence="2 3">SSH23</strain>
    </source>
</reference>
<dbReference type="RefSeq" id="WP_147712395.1">
    <property type="nucleotide sequence ID" value="NZ_VKAD01000001.1"/>
</dbReference>
<feature type="domain" description="PilZ" evidence="1">
    <location>
        <begin position="10"/>
        <end position="101"/>
    </location>
</feature>
<dbReference type="Pfam" id="PF07238">
    <property type="entry name" value="PilZ"/>
    <property type="match status" value="1"/>
</dbReference>
<dbReference type="Gene3D" id="2.40.10.220">
    <property type="entry name" value="predicted glycosyltransferase like domains"/>
    <property type="match status" value="1"/>
</dbReference>
<dbReference type="EMBL" id="VKAD01000001">
    <property type="protein sequence ID" value="TXR53217.1"/>
    <property type="molecule type" value="Genomic_DNA"/>
</dbReference>
<dbReference type="OrthoDB" id="5290589at2"/>
<accession>A0A5C8Z6G4</accession>
<name>A0A5C8Z6G4_9GAMM</name>
<dbReference type="Proteomes" id="UP000321764">
    <property type="component" value="Unassembled WGS sequence"/>
</dbReference>
<gene>
    <name evidence="2" type="ORF">FME95_01195</name>
</gene>
<dbReference type="AlphaFoldDB" id="A0A5C8Z6G4"/>
<evidence type="ECO:0000313" key="3">
    <source>
        <dbReference type="Proteomes" id="UP000321764"/>
    </source>
</evidence>
<dbReference type="GO" id="GO:0035438">
    <property type="term" value="F:cyclic-di-GMP binding"/>
    <property type="evidence" value="ECO:0007669"/>
    <property type="project" value="InterPro"/>
</dbReference>
<evidence type="ECO:0000259" key="1">
    <source>
        <dbReference type="Pfam" id="PF07238"/>
    </source>
</evidence>
<sequence length="101" mass="11168">MGHTDRDFEEKRDFIRMQLNSTAKLHSQGSQPIDVICHDLSATGMSIIATEPLTLGSEVTIDIPSPNAQFEPMSSKGQVVRCDPYDDETRFLVGVEISNIS</sequence>
<dbReference type="SUPFAM" id="SSF141371">
    <property type="entry name" value="PilZ domain-like"/>
    <property type="match status" value="1"/>
</dbReference>
<keyword evidence="3" id="KW-1185">Reference proteome</keyword>
<organism evidence="2 3">
    <name type="scientific">Reinekea thalattae</name>
    <dbReference type="NCBI Taxonomy" id="2593301"/>
    <lineage>
        <taxon>Bacteria</taxon>
        <taxon>Pseudomonadati</taxon>
        <taxon>Pseudomonadota</taxon>
        <taxon>Gammaproteobacteria</taxon>
        <taxon>Oceanospirillales</taxon>
        <taxon>Saccharospirillaceae</taxon>
        <taxon>Reinekea</taxon>
    </lineage>
</organism>
<protein>
    <submittedName>
        <fullName evidence="2">PilZ domain-containing protein</fullName>
    </submittedName>
</protein>
<comment type="caution">
    <text evidence="2">The sequence shown here is derived from an EMBL/GenBank/DDBJ whole genome shotgun (WGS) entry which is preliminary data.</text>
</comment>